<dbReference type="RefSeq" id="WP_151664232.1">
    <property type="nucleotide sequence ID" value="NZ_WBWS01000028.1"/>
</dbReference>
<name>A0A6L3Z1A3_BRUAN</name>
<accession>A0A6L3Z1A3</accession>
<dbReference type="InterPro" id="IPR025935">
    <property type="entry name" value="AbiH"/>
</dbReference>
<dbReference type="AlphaFoldDB" id="A0A6L3Z1A3"/>
<gene>
    <name evidence="1" type="ORF">F9L04_21705</name>
</gene>
<organism evidence="1 2">
    <name type="scientific">Brucella anthropi</name>
    <name type="common">Ochrobactrum anthropi</name>
    <dbReference type="NCBI Taxonomy" id="529"/>
    <lineage>
        <taxon>Bacteria</taxon>
        <taxon>Pseudomonadati</taxon>
        <taxon>Pseudomonadota</taxon>
        <taxon>Alphaproteobacteria</taxon>
        <taxon>Hyphomicrobiales</taxon>
        <taxon>Brucellaceae</taxon>
        <taxon>Brucella/Ochrobactrum group</taxon>
        <taxon>Brucella</taxon>
    </lineage>
</organism>
<proteinExistence type="predicted"/>
<evidence type="ECO:0008006" key="3">
    <source>
        <dbReference type="Google" id="ProtNLM"/>
    </source>
</evidence>
<evidence type="ECO:0000313" key="1">
    <source>
        <dbReference type="EMBL" id="KAB2763056.1"/>
    </source>
</evidence>
<comment type="caution">
    <text evidence="1">The sequence shown here is derived from an EMBL/GenBank/DDBJ whole genome shotgun (WGS) entry which is preliminary data.</text>
</comment>
<dbReference type="Pfam" id="PF14253">
    <property type="entry name" value="AbiH"/>
    <property type="match status" value="1"/>
</dbReference>
<sequence>MVHLFIVGNGFDIHHGLKTRYSDFAKYLELAEPSLHQLFSRFFFEMYKSNEWDIPDGSNADDFIYDRWCDFEESLGQIDEEDFIEISQEDISEYNEKMGMKEQFVDQFVTESSRILSAFRKWVISIDLIGLSKGGFSFKENDYFVNFNYTETLEKIYYINSNNIFYIHGLRSAADKLVVGHAVSPPKPQSKHDLPDYQFNPFYGYLNLTIKPVDEINERFKSWLAALPALKKITVCGHSLGFVDVKYFETISARNPDAEWRFSYYSDKDLINVDNLIERLNLREEQIMAVAPIVEIESNPSTSRDDRCVSNAIPLDKFLW</sequence>
<reference evidence="1 2" key="1">
    <citation type="submission" date="2019-09" db="EMBL/GenBank/DDBJ databases">
        <title>Taxonomic organization of the family Brucellaceae based on a phylogenomic approach.</title>
        <authorList>
            <person name="Leclercq S."/>
            <person name="Cloeckaert A."/>
            <person name="Zygmunt M.S."/>
        </authorList>
    </citation>
    <scope>NUCLEOTIDE SEQUENCE [LARGE SCALE GENOMIC DNA]</scope>
    <source>
        <strain evidence="1 2">LMG 3313</strain>
    </source>
</reference>
<evidence type="ECO:0000313" key="2">
    <source>
        <dbReference type="Proteomes" id="UP000481876"/>
    </source>
</evidence>
<dbReference type="EMBL" id="WBWS01000028">
    <property type="protein sequence ID" value="KAB2763056.1"/>
    <property type="molecule type" value="Genomic_DNA"/>
</dbReference>
<protein>
    <recommendedName>
        <fullName evidence="3">Bacteriophage abortive infection AbiH</fullName>
    </recommendedName>
</protein>
<dbReference type="Proteomes" id="UP000481876">
    <property type="component" value="Unassembled WGS sequence"/>
</dbReference>